<protein>
    <recommendedName>
        <fullName evidence="10">DNA repair endonuclease XPF</fullName>
    </recommendedName>
</protein>
<evidence type="ECO:0000256" key="11">
    <source>
        <dbReference type="SAM" id="MobiDB-lite"/>
    </source>
</evidence>
<keyword evidence="4" id="KW-0255">Endonuclease</keyword>
<dbReference type="GO" id="GO:0000712">
    <property type="term" value="P:resolution of meiotic recombination intermediates"/>
    <property type="evidence" value="ECO:0007669"/>
    <property type="project" value="TreeGrafter"/>
</dbReference>
<dbReference type="AlphaFoldDB" id="A0A2C9KG37"/>
<dbReference type="GO" id="GO:0000110">
    <property type="term" value="C:nucleotide-excision repair factor 1 complex"/>
    <property type="evidence" value="ECO:0007669"/>
    <property type="project" value="TreeGrafter"/>
</dbReference>
<evidence type="ECO:0000313" key="14">
    <source>
        <dbReference type="Proteomes" id="UP000076420"/>
    </source>
</evidence>
<dbReference type="InterPro" id="IPR047520">
    <property type="entry name" value="XPF_nuclease"/>
</dbReference>
<evidence type="ECO:0000259" key="12">
    <source>
        <dbReference type="SMART" id="SM00891"/>
    </source>
</evidence>
<keyword evidence="5" id="KW-0227">DNA damage</keyword>
<organism evidence="13 14">
    <name type="scientific">Biomphalaria glabrata</name>
    <name type="common">Bloodfluke planorb</name>
    <name type="synonym">Freshwater snail</name>
    <dbReference type="NCBI Taxonomy" id="6526"/>
    <lineage>
        <taxon>Eukaryota</taxon>
        <taxon>Metazoa</taxon>
        <taxon>Spiralia</taxon>
        <taxon>Lophotrochozoa</taxon>
        <taxon>Mollusca</taxon>
        <taxon>Gastropoda</taxon>
        <taxon>Heterobranchia</taxon>
        <taxon>Euthyneura</taxon>
        <taxon>Panpulmonata</taxon>
        <taxon>Hygrophila</taxon>
        <taxon>Lymnaeoidea</taxon>
        <taxon>Planorbidae</taxon>
        <taxon>Biomphalaria</taxon>
    </lineage>
</organism>
<keyword evidence="9" id="KW-0539">Nucleus</keyword>
<dbReference type="FunFam" id="3.40.50.10130:FF:000002">
    <property type="entry name" value="DNA repair endonuclease XPF"/>
    <property type="match status" value="1"/>
</dbReference>
<feature type="compositionally biased region" description="Polar residues" evidence="11">
    <location>
        <begin position="638"/>
        <end position="650"/>
    </location>
</feature>
<sequence>MKRIIIDLARTFENMLEFENQIFLDTFQEDGLLIMSRGLGINRIFAEFLKVYCDPASLVLVLNTTPADESYFTELLEKQGISNPPKIITNEISASERQLTYAQGGVLFITSRILVVDLLTDRVPVEHVTGIMAYKAHKIIESCQEAFILRLYRQKNKTGFIKAFTDNPEAFTSGFCHVERMMKNLHVKKLFLWPRFHASVVSSLKKHKIDVVEVHQTMTPAMTACQTSLLDLINACITELKRSNPSIDTDEITVENALSKSFETIIRLQLEPVWHQLSARTRQLVADLKTLRLILRHLTQYDAVTFFSLVQSIRTSEKLFGQNTGWLFLDAADSLYMQAKLRVYGNVQCSKSSSKTKEDNNGQENSDEDEETTNGLELCPKWQALSEILEEIKQEEDDCVEISPPGPSSASDLPKPDARILICAEDDRTCNQIKEYLCEGGEGLMNKLFQKYLALRAGTKQQKPNVEIGKNKEDKKSSKVAKEDPVSLTLTQMLKNSNVEDAGNDKKNGIEPLATSKDIYFSMVLSAMTIIHPLHGCSDPHGMSRTLEEIQPKYIILYDPEISVVRQLEVYKASRPSQQLRVYFMMYKESVEEQRYLTMLRKEKESFEYLIREKATMVISEEQDGKSEDTLVRDRGQKASSSRSGGIEPQQTQKIIVDMREFRSELPSLIHRRGIEIEPVTLEVGDYILTPDICVERKSVSDLIGSLNNGRLYQQALSMCRFYKKPMVLIEFDTNKPFALQVKSSVSGDVSLNDITTKLAILTMQFPKLRLLWCPSPYASSELFEELKEGRPQPNAEVAMTVTAVSSEMPDWTDRYSHGPQDFVLRMPGINSKNYQSILNKFKNLYEVSQASLEQLTQVLGSSVHAQQLYDFMHKEQRVAIETGAAGNSKKNWKGKGKEFNSKKKGVKRKK</sequence>
<dbReference type="VEuPathDB" id="VectorBase:BGLAX_050600"/>
<proteinExistence type="inferred from homology"/>
<evidence type="ECO:0000256" key="1">
    <source>
        <dbReference type="ARBA" id="ARBA00004123"/>
    </source>
</evidence>
<feature type="region of interest" description="Disordered" evidence="11">
    <location>
        <begin position="351"/>
        <end position="376"/>
    </location>
</feature>
<dbReference type="Gene3D" id="1.10.150.20">
    <property type="entry name" value="5' to 3' exonuclease, C-terminal subdomain"/>
    <property type="match status" value="1"/>
</dbReference>
<keyword evidence="7" id="KW-0238">DNA-binding</keyword>
<name>A0A2C9KG37_BIOGL</name>
<dbReference type="GO" id="GO:0000724">
    <property type="term" value="P:double-strand break repair via homologous recombination"/>
    <property type="evidence" value="ECO:0007669"/>
    <property type="project" value="TreeGrafter"/>
</dbReference>
<evidence type="ECO:0000256" key="10">
    <source>
        <dbReference type="ARBA" id="ARBA00072370"/>
    </source>
</evidence>
<dbReference type="SMART" id="SM00891">
    <property type="entry name" value="ERCC4"/>
    <property type="match status" value="1"/>
</dbReference>
<dbReference type="GO" id="GO:0000014">
    <property type="term" value="F:single-stranded DNA endodeoxyribonuclease activity"/>
    <property type="evidence" value="ECO:0007669"/>
    <property type="project" value="TreeGrafter"/>
</dbReference>
<dbReference type="STRING" id="6526.A0A2C9KG37"/>
<dbReference type="PANTHER" id="PTHR10150:SF0">
    <property type="entry name" value="DNA REPAIR ENDONUCLEASE XPF"/>
    <property type="match status" value="1"/>
</dbReference>
<feature type="compositionally biased region" description="Basic and acidic residues" evidence="11">
    <location>
        <begin position="469"/>
        <end position="483"/>
    </location>
</feature>
<evidence type="ECO:0000256" key="8">
    <source>
        <dbReference type="ARBA" id="ARBA00023204"/>
    </source>
</evidence>
<dbReference type="GO" id="GO:0003684">
    <property type="term" value="F:damaged DNA binding"/>
    <property type="evidence" value="ECO:0007669"/>
    <property type="project" value="TreeGrafter"/>
</dbReference>
<evidence type="ECO:0000256" key="7">
    <source>
        <dbReference type="ARBA" id="ARBA00023125"/>
    </source>
</evidence>
<feature type="compositionally biased region" description="Basic and acidic residues" evidence="11">
    <location>
        <begin position="623"/>
        <end position="637"/>
    </location>
</feature>
<keyword evidence="6" id="KW-0378">Hydrolase</keyword>
<dbReference type="EnsemblMetazoa" id="BGLB019129-RB">
    <property type="protein sequence ID" value="BGLB019129-PB"/>
    <property type="gene ID" value="BGLB019129"/>
</dbReference>
<dbReference type="InterPro" id="IPR011335">
    <property type="entry name" value="Restrct_endonuc-II-like"/>
</dbReference>
<evidence type="ECO:0000256" key="3">
    <source>
        <dbReference type="ARBA" id="ARBA00022722"/>
    </source>
</evidence>
<feature type="region of interest" description="Disordered" evidence="11">
    <location>
        <begin position="460"/>
        <end position="483"/>
    </location>
</feature>
<feature type="domain" description="ERCC4" evidence="12">
    <location>
        <begin position="654"/>
        <end position="734"/>
    </location>
</feature>
<gene>
    <name evidence="13" type="primary">106061251</name>
</gene>
<evidence type="ECO:0000313" key="13">
    <source>
        <dbReference type="EnsemblMetazoa" id="BGLB019129-PB"/>
    </source>
</evidence>
<dbReference type="CDD" id="cd20078">
    <property type="entry name" value="XPF_nuclease_XPF_euk"/>
    <property type="match status" value="1"/>
</dbReference>
<comment type="similarity">
    <text evidence="2">Belongs to the XPF family.</text>
</comment>
<dbReference type="PANTHER" id="PTHR10150">
    <property type="entry name" value="DNA REPAIR ENDONUCLEASE XPF"/>
    <property type="match status" value="1"/>
</dbReference>
<feature type="region of interest" description="Disordered" evidence="11">
    <location>
        <begin position="621"/>
        <end position="650"/>
    </location>
</feature>
<dbReference type="Gene3D" id="3.40.50.10130">
    <property type="match status" value="1"/>
</dbReference>
<comment type="subcellular location">
    <subcellularLocation>
        <location evidence="1">Nucleus</location>
    </subcellularLocation>
</comment>
<evidence type="ECO:0000256" key="5">
    <source>
        <dbReference type="ARBA" id="ARBA00022763"/>
    </source>
</evidence>
<evidence type="ECO:0000256" key="9">
    <source>
        <dbReference type="ARBA" id="ARBA00023242"/>
    </source>
</evidence>
<dbReference type="GO" id="GO:0003697">
    <property type="term" value="F:single-stranded DNA binding"/>
    <property type="evidence" value="ECO:0007669"/>
    <property type="project" value="TreeGrafter"/>
</dbReference>
<accession>A0A2C9KG37</accession>
<evidence type="ECO:0000256" key="6">
    <source>
        <dbReference type="ARBA" id="ARBA00022801"/>
    </source>
</evidence>
<dbReference type="SUPFAM" id="SSF47781">
    <property type="entry name" value="RuvA domain 2-like"/>
    <property type="match status" value="1"/>
</dbReference>
<reference evidence="13" key="1">
    <citation type="submission" date="2020-05" db="UniProtKB">
        <authorList>
            <consortium name="EnsemblMetazoa"/>
        </authorList>
    </citation>
    <scope>IDENTIFICATION</scope>
    <source>
        <strain evidence="13">BB02</strain>
    </source>
</reference>
<evidence type="ECO:0000256" key="2">
    <source>
        <dbReference type="ARBA" id="ARBA00010015"/>
    </source>
</evidence>
<dbReference type="KEGG" id="bgt:106061251"/>
<dbReference type="InterPro" id="IPR006166">
    <property type="entry name" value="ERCC4_domain"/>
</dbReference>
<keyword evidence="3" id="KW-0540">Nuclease</keyword>
<dbReference type="InterPro" id="IPR010994">
    <property type="entry name" value="RuvA_2-like"/>
</dbReference>
<keyword evidence="8" id="KW-0234">DNA repair</keyword>
<dbReference type="Pfam" id="PF02732">
    <property type="entry name" value="ERCC4"/>
    <property type="match status" value="1"/>
</dbReference>
<feature type="region of interest" description="Disordered" evidence="11">
    <location>
        <begin position="883"/>
        <end position="911"/>
    </location>
</feature>
<dbReference type="Proteomes" id="UP000076420">
    <property type="component" value="Unassembled WGS sequence"/>
</dbReference>
<dbReference type="OrthoDB" id="361020at2759"/>
<dbReference type="GO" id="GO:1901255">
    <property type="term" value="P:nucleotide-excision repair involved in interstrand cross-link repair"/>
    <property type="evidence" value="ECO:0007669"/>
    <property type="project" value="TreeGrafter"/>
</dbReference>
<dbReference type="SUPFAM" id="SSF52980">
    <property type="entry name" value="Restriction endonuclease-like"/>
    <property type="match status" value="1"/>
</dbReference>
<dbReference type="VEuPathDB" id="VectorBase:BGLB019129"/>
<evidence type="ECO:0000256" key="4">
    <source>
        <dbReference type="ARBA" id="ARBA00022759"/>
    </source>
</evidence>